<dbReference type="NCBIfam" id="NF006914">
    <property type="entry name" value="PRK09404.1"/>
    <property type="match status" value="1"/>
</dbReference>
<dbReference type="InterPro" id="IPR031717">
    <property type="entry name" value="ODO-1/KGD_C"/>
</dbReference>
<dbReference type="InterPro" id="IPR032106">
    <property type="entry name" value="2-oxogl_dehyd_N"/>
</dbReference>
<evidence type="ECO:0000256" key="3">
    <source>
        <dbReference type="ARBA" id="ARBA00012280"/>
    </source>
</evidence>
<dbReference type="GO" id="GO:0030976">
    <property type="term" value="F:thiamine pyrophosphate binding"/>
    <property type="evidence" value="ECO:0007669"/>
    <property type="project" value="InterPro"/>
</dbReference>
<dbReference type="Pfam" id="PF00676">
    <property type="entry name" value="E1_dh"/>
    <property type="match status" value="1"/>
</dbReference>
<dbReference type="GO" id="GO:0006099">
    <property type="term" value="P:tricarboxylic acid cycle"/>
    <property type="evidence" value="ECO:0007669"/>
    <property type="project" value="TreeGrafter"/>
</dbReference>
<gene>
    <name evidence="10" type="ORF">PPYR1160_LOCUS6988</name>
</gene>
<dbReference type="Gene3D" id="3.40.50.12470">
    <property type="match status" value="1"/>
</dbReference>
<feature type="domain" description="Transketolase-like pyrimidine-binding" evidence="9">
    <location>
        <begin position="627"/>
        <end position="853"/>
    </location>
</feature>
<evidence type="ECO:0000256" key="4">
    <source>
        <dbReference type="ARBA" id="ARBA00023002"/>
    </source>
</evidence>
<dbReference type="PANTHER" id="PTHR23152">
    <property type="entry name" value="2-OXOGLUTARATE DEHYDROGENASE"/>
    <property type="match status" value="1"/>
</dbReference>
<dbReference type="Pfam" id="PF02779">
    <property type="entry name" value="Transket_pyr"/>
    <property type="match status" value="1"/>
</dbReference>
<dbReference type="InterPro" id="IPR029061">
    <property type="entry name" value="THDP-binding"/>
</dbReference>
<dbReference type="AlphaFoldDB" id="A0A7R9U7N5"/>
<dbReference type="Gene3D" id="1.10.287.1150">
    <property type="entry name" value="TPP helical domain"/>
    <property type="match status" value="1"/>
</dbReference>
<organism evidence="10">
    <name type="scientific">Pinguiococcus pyrenoidosus</name>
    <dbReference type="NCBI Taxonomy" id="172671"/>
    <lineage>
        <taxon>Eukaryota</taxon>
        <taxon>Sar</taxon>
        <taxon>Stramenopiles</taxon>
        <taxon>Ochrophyta</taxon>
        <taxon>Pinguiophyceae</taxon>
        <taxon>Pinguiochrysidales</taxon>
        <taxon>Pinguiochrysidaceae</taxon>
        <taxon>Pinguiococcus</taxon>
    </lineage>
</organism>
<keyword evidence="4" id="KW-0560">Oxidoreductase</keyword>
<dbReference type="SUPFAM" id="SSF52518">
    <property type="entry name" value="Thiamin diphosphate-binding fold (THDP-binding)"/>
    <property type="match status" value="2"/>
</dbReference>
<dbReference type="NCBIfam" id="TIGR00239">
    <property type="entry name" value="2oxo_dh_E1"/>
    <property type="match status" value="1"/>
</dbReference>
<dbReference type="GO" id="GO:0005739">
    <property type="term" value="C:mitochondrion"/>
    <property type="evidence" value="ECO:0007669"/>
    <property type="project" value="TreeGrafter"/>
</dbReference>
<dbReference type="GO" id="GO:0045252">
    <property type="term" value="C:oxoglutarate dehydrogenase complex"/>
    <property type="evidence" value="ECO:0007669"/>
    <property type="project" value="TreeGrafter"/>
</dbReference>
<comment type="cofactor">
    <cofactor evidence="1">
        <name>thiamine diphosphate</name>
        <dbReference type="ChEBI" id="CHEBI:58937"/>
    </cofactor>
</comment>
<evidence type="ECO:0000256" key="7">
    <source>
        <dbReference type="ARBA" id="ARBA00040267"/>
    </source>
</evidence>
<comment type="function">
    <text evidence="6">The 2-oxoglutarate dehydrogenase complex catalyzes the overall conversion of 2-oxoglutarate to succinyl-CoA and CO(2). It contains multiple copies of three enzymatic components: 2-oxoglutarate dehydrogenase (E1), dihydrolipoamide succinyltransferase (E2) and lipoamide dehydrogenase (E3).</text>
</comment>
<dbReference type="EC" id="1.2.4.2" evidence="3"/>
<dbReference type="GO" id="GO:0004591">
    <property type="term" value="F:oxoglutarate dehydrogenase (succinyl-transferring) activity"/>
    <property type="evidence" value="ECO:0007669"/>
    <property type="project" value="UniProtKB-EC"/>
</dbReference>
<dbReference type="Pfam" id="PF16078">
    <property type="entry name" value="2-oxogl_dehyd_N"/>
    <property type="match status" value="1"/>
</dbReference>
<dbReference type="SMART" id="SM00861">
    <property type="entry name" value="Transket_pyr"/>
    <property type="match status" value="1"/>
</dbReference>
<dbReference type="Pfam" id="PF16870">
    <property type="entry name" value="OxoGdeHyase_C"/>
    <property type="match status" value="1"/>
</dbReference>
<dbReference type="InterPro" id="IPR042179">
    <property type="entry name" value="KGD_C_sf"/>
</dbReference>
<dbReference type="InterPro" id="IPR011603">
    <property type="entry name" value="2oxoglutarate_DH_E1"/>
</dbReference>
<proteinExistence type="inferred from homology"/>
<dbReference type="PANTHER" id="PTHR23152:SF4">
    <property type="entry name" value="2-OXOADIPATE DEHYDROGENASE COMPLEX COMPONENT E1"/>
    <property type="match status" value="1"/>
</dbReference>
<dbReference type="Gene3D" id="3.40.50.11610">
    <property type="entry name" value="Multifunctional 2-oxoglutarate metabolism enzyme, C-terminal domain"/>
    <property type="match status" value="1"/>
</dbReference>
<dbReference type="PIRSF" id="PIRSF000157">
    <property type="entry name" value="Oxoglu_dh_E1"/>
    <property type="match status" value="1"/>
</dbReference>
<evidence type="ECO:0000256" key="6">
    <source>
        <dbReference type="ARBA" id="ARBA00037426"/>
    </source>
</evidence>
<evidence type="ECO:0000256" key="1">
    <source>
        <dbReference type="ARBA" id="ARBA00001964"/>
    </source>
</evidence>
<evidence type="ECO:0000313" key="10">
    <source>
        <dbReference type="EMBL" id="CAD8257495.1"/>
    </source>
</evidence>
<dbReference type="NCBIfam" id="NF008907">
    <property type="entry name" value="PRK12270.1"/>
    <property type="match status" value="1"/>
</dbReference>
<sequence>MMRAARTAALGAARRRKSTFAEADSFLSGANSVYVESMYEAFRRDPNSVHSSWRAYFESVDSGEFSQNSFVPAPTPGTAFSRGVAGAPATKDDSLGLSYLIRAYQVRGHEVANLDPLNIHLWRKKQQKEIPELNPTFHGFSPEEWDRELNLQGSTSGGNRGFLDILGRDPKGMTLRTVVNNLKKTYCQGLGVEYMHIQSRDKCNWIRSKVENPAYLTYTEDKKLHIYERLAFAQQFESFLGHKFNTTKRFGLDGGEACIPGLKAMVDRGSEIGIEAFVLGMPHRGRLNVLANVLRKDMRQIFKEFKGTHVDMEMYDKTSEDWSSSGDVKYHLGTSMTRRYPDGREVHLSLLANPSHLEAVDPLVVGKARAKQFYMGDSEQELKRAMAVILHGDAAFSGQGVLYETMQMAKVPDFGTGGTIHVVVNNQVGFTTDPSNGRSTLYCSDIGKAFDLPIFHCNGDDPLAVVTAFEMAVEYRQHFGEDVIIDLICYRRNGHNELDQPAFTQPLLYQNISDHPKVLEAYRSHLLASGVSEGDMKDIDEFVHQQYEKDFEAADSYEHPEEWLSSKWEGFKSPRQQSRIQPTGVDVAFLKELGPKLTDVPSGFMLHRNLAKVMDARKQAITSGEGIDWGSAEALAFATLLLEGNHVRITGQDVERGTFSHRQAVLHDQKTGETYVPLNNLAEIKSMHEHVKDEPTRDTQAQFIARNSILSEYGVLGFEAGYSLENPNALVIWEAQFGDFCNTAQVIIDQFITSGEDKWMRQSGITLLLPHGYDGQGAEHSSCRLERFLQLCDDDEEIVPSMGIQERMQIQQTNQQVVSCTTSANYFHVLRRQIHRDFRKPLIVAAPKRLLRLKAAASSIEDFGPDSGFIRVYGEQDESIDGSSAVKKVLLCSGQVYYDLVAERTKRDRKDIAIIRIEQIAPFPFDRLAAEVKKYSGDAELVWVQEEPKNMGPWSYVQPRIRTATGKLPHFVGRKPSAAPATGITAVHVAEYEAIMNKTFK</sequence>
<comment type="similarity">
    <text evidence="2">Belongs to the alpha-ketoglutarate dehydrogenase family.</text>
</comment>
<evidence type="ECO:0000256" key="5">
    <source>
        <dbReference type="ARBA" id="ARBA00023052"/>
    </source>
</evidence>
<accession>A0A7R9U7N5</accession>
<evidence type="ECO:0000259" key="9">
    <source>
        <dbReference type="SMART" id="SM00861"/>
    </source>
</evidence>
<name>A0A7R9U7N5_9STRA</name>
<keyword evidence="5" id="KW-0786">Thiamine pyrophosphate</keyword>
<dbReference type="InterPro" id="IPR001017">
    <property type="entry name" value="DH_E1"/>
</dbReference>
<evidence type="ECO:0000256" key="2">
    <source>
        <dbReference type="ARBA" id="ARBA00006936"/>
    </source>
</evidence>
<evidence type="ECO:0000256" key="8">
    <source>
        <dbReference type="ARBA" id="ARBA00042984"/>
    </source>
</evidence>
<reference evidence="10" key="1">
    <citation type="submission" date="2021-01" db="EMBL/GenBank/DDBJ databases">
        <authorList>
            <person name="Corre E."/>
            <person name="Pelletier E."/>
            <person name="Niang G."/>
            <person name="Scheremetjew M."/>
            <person name="Finn R."/>
            <person name="Kale V."/>
            <person name="Holt S."/>
            <person name="Cochrane G."/>
            <person name="Meng A."/>
            <person name="Brown T."/>
            <person name="Cohen L."/>
        </authorList>
    </citation>
    <scope>NUCLEOTIDE SEQUENCE</scope>
    <source>
        <strain evidence="10">CCMP2078</strain>
    </source>
</reference>
<dbReference type="CDD" id="cd02016">
    <property type="entry name" value="TPP_E1_OGDC_like"/>
    <property type="match status" value="1"/>
</dbReference>
<dbReference type="FunFam" id="3.40.50.12470:FF:000003">
    <property type="entry name" value="2-oxoglutarate dehydrogenase E1 component"/>
    <property type="match status" value="1"/>
</dbReference>
<dbReference type="EMBL" id="HBEA01009091">
    <property type="protein sequence ID" value="CAD8257495.1"/>
    <property type="molecule type" value="Transcribed_RNA"/>
</dbReference>
<protein>
    <recommendedName>
        <fullName evidence="7">2-oxoglutarate dehydrogenase, mitochondrial</fullName>
        <ecNumber evidence="3">1.2.4.2</ecNumber>
    </recommendedName>
    <alternativeName>
        <fullName evidence="8">2-oxoglutarate dehydrogenase complex component E1</fullName>
    </alternativeName>
</protein>
<dbReference type="Gene3D" id="3.40.50.970">
    <property type="match status" value="1"/>
</dbReference>
<dbReference type="InterPro" id="IPR005475">
    <property type="entry name" value="Transketolase-like_Pyr-bd"/>
</dbReference>